<evidence type="ECO:0000313" key="3">
    <source>
        <dbReference type="Proteomes" id="UP000075683"/>
    </source>
</evidence>
<feature type="region of interest" description="Disordered" evidence="1">
    <location>
        <begin position="58"/>
        <end position="80"/>
    </location>
</feature>
<proteinExistence type="predicted"/>
<dbReference type="Proteomes" id="UP000075683">
    <property type="component" value="Unassembled WGS sequence"/>
</dbReference>
<evidence type="ECO:0000313" key="2">
    <source>
        <dbReference type="EMBL" id="KYD22674.1"/>
    </source>
</evidence>
<sequence>MRGFRRTAAPSASNGQAKSAAAEPAANGRGAGDGVARIKRTMKAGTDGNEWGWQDYRVGRKPSGKIGGLKIKGGIPEAWK</sequence>
<dbReference type="EMBL" id="LQYT01000009">
    <property type="protein sequence ID" value="KYD22674.1"/>
    <property type="molecule type" value="Genomic_DNA"/>
</dbReference>
<feature type="region of interest" description="Disordered" evidence="1">
    <location>
        <begin position="1"/>
        <end position="37"/>
    </location>
</feature>
<dbReference type="STRING" id="301148.B4135_1157"/>
<protein>
    <submittedName>
        <fullName evidence="2">Uncharacterized protein</fullName>
    </submittedName>
</protein>
<reference evidence="2 3" key="1">
    <citation type="submission" date="2016-01" db="EMBL/GenBank/DDBJ databases">
        <title>Draft Genome Sequences of Seven Thermophilic Sporeformers Isolated from Foods.</title>
        <authorList>
            <person name="Berendsen E.M."/>
            <person name="Wells-Bennik M.H."/>
            <person name="Krawcyk A.O."/>
            <person name="De Jong A."/>
            <person name="Holsappel S."/>
            <person name="Eijlander R.T."/>
            <person name="Kuipers O.P."/>
        </authorList>
    </citation>
    <scope>NUCLEOTIDE SEQUENCE [LARGE SCALE GENOMIC DNA]</scope>
    <source>
        <strain evidence="2 3">B4135</strain>
    </source>
</reference>
<evidence type="ECO:0000256" key="1">
    <source>
        <dbReference type="SAM" id="MobiDB-lite"/>
    </source>
</evidence>
<gene>
    <name evidence="2" type="ORF">B4135_1157</name>
</gene>
<comment type="caution">
    <text evidence="2">The sequence shown here is derived from an EMBL/GenBank/DDBJ whole genome shotgun (WGS) entry which is preliminary data.</text>
</comment>
<dbReference type="AlphaFoldDB" id="A0A150MDN1"/>
<name>A0A150MDN1_9BACI</name>
<organism evidence="2 3">
    <name type="scientific">Caldibacillus debilis</name>
    <dbReference type="NCBI Taxonomy" id="301148"/>
    <lineage>
        <taxon>Bacteria</taxon>
        <taxon>Bacillati</taxon>
        <taxon>Bacillota</taxon>
        <taxon>Bacilli</taxon>
        <taxon>Bacillales</taxon>
        <taxon>Bacillaceae</taxon>
        <taxon>Caldibacillus</taxon>
    </lineage>
</organism>
<accession>A0A150MDN1</accession>